<proteinExistence type="predicted"/>
<sequence>MSEDGTQRMYLDRASEYDLLSQYFKYTDPVKYFHYYQKHLKYVNAAIHHMTMRTSTVRKLPAIGNGKLRFLHASPSANTVDIYLNGLRIFKELPYKEVSNYLTLPDGKYQVDIYPSNTMVSSILSQKVTVESASFHTVTFSGEANDCKFVFIKDDMQTQYGESKIRFIHLAADGPAFDLAVQQEEAFIPNTSYRTASNYISISPMILNLEIRGTKNGEPQLPLHSFAIKPHKVFSIILIGSITGEPPLEAIIIEN</sequence>
<dbReference type="InterPro" id="IPR025510">
    <property type="entry name" value="DUF4397"/>
</dbReference>
<keyword evidence="3" id="KW-1185">Reference proteome</keyword>
<comment type="caution">
    <text evidence="2">The sequence shown here is derived from an EMBL/GenBank/DDBJ whole genome shotgun (WGS) entry which is preliminary data.</text>
</comment>
<protein>
    <recommendedName>
        <fullName evidence="1">DUF4397 domain-containing protein</fullName>
    </recommendedName>
</protein>
<name>A0ABU0AL50_9BACI</name>
<accession>A0ABU0AL50</accession>
<organism evidence="2 3">
    <name type="scientific">Cytobacillus purgationiresistens</name>
    <dbReference type="NCBI Taxonomy" id="863449"/>
    <lineage>
        <taxon>Bacteria</taxon>
        <taxon>Bacillati</taxon>
        <taxon>Bacillota</taxon>
        <taxon>Bacilli</taxon>
        <taxon>Bacillales</taxon>
        <taxon>Bacillaceae</taxon>
        <taxon>Cytobacillus</taxon>
    </lineage>
</organism>
<evidence type="ECO:0000313" key="3">
    <source>
        <dbReference type="Proteomes" id="UP001238088"/>
    </source>
</evidence>
<reference evidence="2 3" key="1">
    <citation type="submission" date="2023-07" db="EMBL/GenBank/DDBJ databases">
        <title>Genomic Encyclopedia of Type Strains, Phase IV (KMG-IV): sequencing the most valuable type-strain genomes for metagenomic binning, comparative biology and taxonomic classification.</title>
        <authorList>
            <person name="Goeker M."/>
        </authorList>
    </citation>
    <scope>NUCLEOTIDE SEQUENCE [LARGE SCALE GENOMIC DNA]</scope>
    <source>
        <strain evidence="2 3">DSM 23494</strain>
    </source>
</reference>
<dbReference type="EMBL" id="JAUSUB010000019">
    <property type="protein sequence ID" value="MDQ0271996.1"/>
    <property type="molecule type" value="Genomic_DNA"/>
</dbReference>
<evidence type="ECO:0000313" key="2">
    <source>
        <dbReference type="EMBL" id="MDQ0271996.1"/>
    </source>
</evidence>
<feature type="domain" description="DUF4397" evidence="1">
    <location>
        <begin position="67"/>
        <end position="179"/>
    </location>
</feature>
<dbReference type="Pfam" id="PF14344">
    <property type="entry name" value="DUF4397"/>
    <property type="match status" value="1"/>
</dbReference>
<dbReference type="RefSeq" id="WP_307477314.1">
    <property type="nucleotide sequence ID" value="NZ_JAUSUB010000019.1"/>
</dbReference>
<dbReference type="Proteomes" id="UP001238088">
    <property type="component" value="Unassembled WGS sequence"/>
</dbReference>
<evidence type="ECO:0000259" key="1">
    <source>
        <dbReference type="Pfam" id="PF14344"/>
    </source>
</evidence>
<gene>
    <name evidence="2" type="ORF">J2S17_003888</name>
</gene>